<proteinExistence type="predicted"/>
<accession>A0A2S6APQ1</accession>
<organism evidence="1 2">
    <name type="scientific">Nocardia nova</name>
    <dbReference type="NCBI Taxonomy" id="37330"/>
    <lineage>
        <taxon>Bacteria</taxon>
        <taxon>Bacillati</taxon>
        <taxon>Actinomycetota</taxon>
        <taxon>Actinomycetes</taxon>
        <taxon>Mycobacteriales</taxon>
        <taxon>Nocardiaceae</taxon>
        <taxon>Nocardia</taxon>
    </lineage>
</organism>
<sequence>MQDLGPCHAPRAFAALTVSLEERFPLLVVGRGRFVAATTQRVTASATWHSLFEFSSRKSRSGLLPQAVPGSAPPGSAFGVLRRRANFGLCALLPLFLGQFGHACCPFGL</sequence>
<dbReference type="Proteomes" id="UP000239874">
    <property type="component" value="Unassembled WGS sequence"/>
</dbReference>
<comment type="caution">
    <text evidence="1">The sequence shown here is derived from an EMBL/GenBank/DDBJ whole genome shotgun (WGS) entry which is preliminary data.</text>
</comment>
<dbReference type="EMBL" id="PSZC01000010">
    <property type="protein sequence ID" value="PPJ37215.1"/>
    <property type="molecule type" value="Genomic_DNA"/>
</dbReference>
<reference evidence="1 2" key="1">
    <citation type="submission" date="2018-02" db="EMBL/GenBank/DDBJ databases">
        <title>8 Nocardia nova and 1 Nocardia cyriacigeorgica strain used for evolution to TMP-SMX.</title>
        <authorList>
            <person name="Mehta H."/>
            <person name="Weng J."/>
            <person name="Shamoo Y."/>
        </authorList>
    </citation>
    <scope>NUCLEOTIDE SEQUENCE [LARGE SCALE GENOMIC DNA]</scope>
    <source>
        <strain evidence="1 2">MDA3139</strain>
    </source>
</reference>
<protein>
    <submittedName>
        <fullName evidence="1">Uncharacterized protein</fullName>
    </submittedName>
</protein>
<evidence type="ECO:0000313" key="1">
    <source>
        <dbReference type="EMBL" id="PPJ37215.1"/>
    </source>
</evidence>
<gene>
    <name evidence="1" type="ORF">C5E45_16325</name>
</gene>
<evidence type="ECO:0000313" key="2">
    <source>
        <dbReference type="Proteomes" id="UP000239874"/>
    </source>
</evidence>
<dbReference type="AlphaFoldDB" id="A0A2S6APQ1"/>
<name>A0A2S6APQ1_9NOCA</name>